<comment type="caution">
    <text evidence="6">The sequence shown here is derived from an EMBL/GenBank/DDBJ whole genome shotgun (WGS) entry which is preliminary data.</text>
</comment>
<dbReference type="InterPro" id="IPR003728">
    <property type="entry name" value="Ribosome_maturation_RimP"/>
</dbReference>
<evidence type="ECO:0000313" key="7">
    <source>
        <dbReference type="Proteomes" id="UP001565220"/>
    </source>
</evidence>
<keyword evidence="2 3" id="KW-0690">Ribosome biogenesis</keyword>
<feature type="domain" description="Ribosome maturation factor RimP C-terminal" evidence="5">
    <location>
        <begin position="89"/>
        <end position="154"/>
    </location>
</feature>
<protein>
    <recommendedName>
        <fullName evidence="3">Ribosome maturation factor RimP</fullName>
    </recommendedName>
</protein>
<organism evidence="6 7">
    <name type="scientific">Clostridium lapidicellarium</name>
    <dbReference type="NCBI Taxonomy" id="3240931"/>
    <lineage>
        <taxon>Bacteria</taxon>
        <taxon>Bacillati</taxon>
        <taxon>Bacillota</taxon>
        <taxon>Clostridia</taxon>
        <taxon>Eubacteriales</taxon>
        <taxon>Clostridiaceae</taxon>
        <taxon>Clostridium</taxon>
    </lineage>
</organism>
<evidence type="ECO:0000256" key="2">
    <source>
        <dbReference type="ARBA" id="ARBA00022517"/>
    </source>
</evidence>
<sequence>MSRNALVGKITKFVGPAINNLGYELYYLEFKKEGKNNYLRIYIDKEQGNISLQDCEKVSRTVSDILDREDPIKVSYYLEVSSPGVERKLYTDEHLKRYIGRDVVVNIRGILMGKKKYEGKLLGFDKNQLKIDCIDGNTSIPREKISTVNLKGDF</sequence>
<comment type="function">
    <text evidence="3">Required for maturation of 30S ribosomal subunits.</text>
</comment>
<evidence type="ECO:0000256" key="3">
    <source>
        <dbReference type="HAMAP-Rule" id="MF_01077"/>
    </source>
</evidence>
<dbReference type="SUPFAM" id="SSF74942">
    <property type="entry name" value="YhbC-like, C-terminal domain"/>
    <property type="match status" value="1"/>
</dbReference>
<dbReference type="EMBL" id="JBGFFE010000001">
    <property type="protein sequence ID" value="MEY8762119.1"/>
    <property type="molecule type" value="Genomic_DNA"/>
</dbReference>
<dbReference type="CDD" id="cd01734">
    <property type="entry name" value="YlxS_C"/>
    <property type="match status" value="1"/>
</dbReference>
<comment type="subcellular location">
    <subcellularLocation>
        <location evidence="3">Cytoplasm</location>
    </subcellularLocation>
</comment>
<gene>
    <name evidence="3 6" type="primary">rimP</name>
    <name evidence="6" type="ORF">AB8S09_00470</name>
</gene>
<reference evidence="6 7" key="1">
    <citation type="submission" date="2024-08" db="EMBL/GenBank/DDBJ databases">
        <title>Clostridium lapicellarii sp. nov., and Clostridium renhuaiense sp. nov., two species isolated from the mud in a fermentation cellar used for producing sauce-flavour Chinese liquors.</title>
        <authorList>
            <person name="Yang F."/>
            <person name="Wang H."/>
            <person name="Chen L.Q."/>
            <person name="Zhou N."/>
            <person name="Lu J.J."/>
            <person name="Pu X.X."/>
            <person name="Wan B."/>
            <person name="Wang L."/>
            <person name="Liu S.J."/>
        </authorList>
    </citation>
    <scope>NUCLEOTIDE SEQUENCE [LARGE SCALE GENOMIC DNA]</scope>
    <source>
        <strain evidence="6 7">MT-113</strain>
    </source>
</reference>
<dbReference type="SUPFAM" id="SSF75420">
    <property type="entry name" value="YhbC-like, N-terminal domain"/>
    <property type="match status" value="1"/>
</dbReference>
<dbReference type="PANTHER" id="PTHR33867:SF1">
    <property type="entry name" value="RIBOSOME MATURATION FACTOR RIMP"/>
    <property type="match status" value="1"/>
</dbReference>
<dbReference type="InterPro" id="IPR028989">
    <property type="entry name" value="RimP_N"/>
</dbReference>
<evidence type="ECO:0000256" key="1">
    <source>
        <dbReference type="ARBA" id="ARBA00022490"/>
    </source>
</evidence>
<dbReference type="PANTHER" id="PTHR33867">
    <property type="entry name" value="RIBOSOME MATURATION FACTOR RIMP"/>
    <property type="match status" value="1"/>
</dbReference>
<evidence type="ECO:0000259" key="4">
    <source>
        <dbReference type="Pfam" id="PF02576"/>
    </source>
</evidence>
<dbReference type="Gene3D" id="3.30.300.70">
    <property type="entry name" value="RimP-like superfamily, N-terminal"/>
    <property type="match status" value="1"/>
</dbReference>
<dbReference type="InterPro" id="IPR036847">
    <property type="entry name" value="RimP_C_sf"/>
</dbReference>
<comment type="similarity">
    <text evidence="3">Belongs to the RimP family.</text>
</comment>
<dbReference type="Proteomes" id="UP001565220">
    <property type="component" value="Unassembled WGS sequence"/>
</dbReference>
<accession>A0ABV4DS96</accession>
<dbReference type="RefSeq" id="WP_294180501.1">
    <property type="nucleotide sequence ID" value="NZ_JBGFFE010000001.1"/>
</dbReference>
<dbReference type="Pfam" id="PF17384">
    <property type="entry name" value="DUF150_C"/>
    <property type="match status" value="1"/>
</dbReference>
<proteinExistence type="inferred from homology"/>
<dbReference type="InterPro" id="IPR035956">
    <property type="entry name" value="RimP_N_sf"/>
</dbReference>
<dbReference type="Pfam" id="PF02576">
    <property type="entry name" value="RimP_N"/>
    <property type="match status" value="1"/>
</dbReference>
<name>A0ABV4DS96_9CLOT</name>
<keyword evidence="1 3" id="KW-0963">Cytoplasm</keyword>
<evidence type="ECO:0000313" key="6">
    <source>
        <dbReference type="EMBL" id="MEY8762119.1"/>
    </source>
</evidence>
<keyword evidence="7" id="KW-1185">Reference proteome</keyword>
<dbReference type="NCBIfam" id="NF000934">
    <property type="entry name" value="PRK00092.3-1"/>
    <property type="match status" value="1"/>
</dbReference>
<dbReference type="HAMAP" id="MF_01077">
    <property type="entry name" value="RimP"/>
    <property type="match status" value="1"/>
</dbReference>
<evidence type="ECO:0000259" key="5">
    <source>
        <dbReference type="Pfam" id="PF17384"/>
    </source>
</evidence>
<dbReference type="Gene3D" id="2.30.30.180">
    <property type="entry name" value="Ribosome maturation factor RimP, C-terminal domain"/>
    <property type="match status" value="1"/>
</dbReference>
<dbReference type="InterPro" id="IPR028998">
    <property type="entry name" value="RimP_C"/>
</dbReference>
<feature type="domain" description="Ribosome maturation factor RimP N-terminal" evidence="4">
    <location>
        <begin position="14"/>
        <end position="86"/>
    </location>
</feature>